<protein>
    <submittedName>
        <fullName evidence="1">Uncharacterized protein</fullName>
    </submittedName>
</protein>
<dbReference type="Proteomes" id="UP001465976">
    <property type="component" value="Unassembled WGS sequence"/>
</dbReference>
<accession>A0ABR3FVV8</accession>
<evidence type="ECO:0000313" key="1">
    <source>
        <dbReference type="EMBL" id="KAL0579635.1"/>
    </source>
</evidence>
<comment type="caution">
    <text evidence="1">The sequence shown here is derived from an EMBL/GenBank/DDBJ whole genome shotgun (WGS) entry which is preliminary data.</text>
</comment>
<dbReference type="EMBL" id="JBAHYK010000053">
    <property type="protein sequence ID" value="KAL0579635.1"/>
    <property type="molecule type" value="Genomic_DNA"/>
</dbReference>
<sequence>MTVLGRPVLSLRPPVTVVDAIQQDMVASIDQEKDTIYSFKPPRLWLSLAIGRKRNAWYLIFAKPYPTADCREVARLDVPGSLMKAHQFWFSEKAVTGWEPQGKSLLEYLLSMSPKQPAVLNIVSNDCWADRPNQVTVLVPEHRLAHWCEGCHVWENMEDPFSRWIIWRPGPCPRYLCPVCYEKDWLGSRAVRTISGVAHAILCS</sequence>
<evidence type="ECO:0000313" key="2">
    <source>
        <dbReference type="Proteomes" id="UP001465976"/>
    </source>
</evidence>
<keyword evidence="2" id="KW-1185">Reference proteome</keyword>
<gene>
    <name evidence="1" type="ORF">V5O48_002407</name>
</gene>
<organism evidence="1 2">
    <name type="scientific">Marasmius crinis-equi</name>
    <dbReference type="NCBI Taxonomy" id="585013"/>
    <lineage>
        <taxon>Eukaryota</taxon>
        <taxon>Fungi</taxon>
        <taxon>Dikarya</taxon>
        <taxon>Basidiomycota</taxon>
        <taxon>Agaricomycotina</taxon>
        <taxon>Agaricomycetes</taxon>
        <taxon>Agaricomycetidae</taxon>
        <taxon>Agaricales</taxon>
        <taxon>Marasmiineae</taxon>
        <taxon>Marasmiaceae</taxon>
        <taxon>Marasmius</taxon>
    </lineage>
</organism>
<reference evidence="1 2" key="1">
    <citation type="submission" date="2024-02" db="EMBL/GenBank/DDBJ databases">
        <title>A draft genome for the cacao thread blight pathogen Marasmius crinis-equi.</title>
        <authorList>
            <person name="Cohen S.P."/>
            <person name="Baruah I.K."/>
            <person name="Amoako-Attah I."/>
            <person name="Bukari Y."/>
            <person name="Meinhardt L.W."/>
            <person name="Bailey B.A."/>
        </authorList>
    </citation>
    <scope>NUCLEOTIDE SEQUENCE [LARGE SCALE GENOMIC DNA]</scope>
    <source>
        <strain evidence="1 2">GH-76</strain>
    </source>
</reference>
<name>A0ABR3FVV8_9AGAR</name>
<proteinExistence type="predicted"/>